<reference evidence="1 2" key="1">
    <citation type="journal article" date="2005" name="J. Bacteriol.">
        <title>Insights into genome plasticity and pathogenicity of the plant pathogenic Bacterium Xanthomonas campestris pv. vesicatoria revealed by the complete genome sequence.</title>
        <authorList>
            <person name="Thieme F."/>
            <person name="Koebnik R."/>
            <person name="Bekel T."/>
            <person name="Berger C."/>
            <person name="Boch J."/>
            <person name="Buettner D."/>
            <person name="Caldana C."/>
            <person name="Gaigalat L."/>
            <person name="Goesmann A."/>
            <person name="Kay S."/>
            <person name="Kirchner O."/>
            <person name="Lanz C."/>
            <person name="Linke B."/>
            <person name="McHardy A.C."/>
            <person name="Meyer F."/>
            <person name="Mittenhuber G."/>
            <person name="Nies D.H."/>
            <person name="Niesbach-Kloesgen U."/>
            <person name="Patschkowski T."/>
            <person name="Rueckert C."/>
            <person name="Rupp O."/>
            <person name="Schneicker S."/>
            <person name="Schuster S.C."/>
            <person name="Vorhoelter F.J."/>
            <person name="Weber E."/>
            <person name="Puehler A."/>
            <person name="Bonas U."/>
            <person name="Bartels D."/>
            <person name="Kaiser O."/>
        </authorList>
    </citation>
    <scope>NUCLEOTIDE SEQUENCE [LARGE SCALE GENOMIC DNA]</scope>
    <source>
        <strain evidence="1 2">85-10</strain>
    </source>
</reference>
<gene>
    <name evidence="1" type="ordered locus">XCV2959</name>
</gene>
<evidence type="ECO:0000313" key="2">
    <source>
        <dbReference type="Proteomes" id="UP000007069"/>
    </source>
</evidence>
<name>Q3BRC3_XANE5</name>
<sequence length="63" mass="6890">MLERGRQAVTRGGRMGVDGALRGGMDKCYIPTRAPAAPAWRLRSDSIADLDSVCIRLPGTPYW</sequence>
<dbReference type="KEGG" id="xcv:XCV2959"/>
<proteinExistence type="predicted"/>
<protein>
    <submittedName>
        <fullName evidence="1">Uncharacterized protein</fullName>
    </submittedName>
</protein>
<dbReference type="HOGENOM" id="CLU_208017_0_0_6"/>
<accession>Q3BRC3</accession>
<dbReference type="Proteomes" id="UP000007069">
    <property type="component" value="Chromosome"/>
</dbReference>
<dbReference type="EMBL" id="AM039952">
    <property type="protein sequence ID" value="CAJ24641.1"/>
    <property type="molecule type" value="Genomic_DNA"/>
</dbReference>
<dbReference type="AlphaFoldDB" id="Q3BRC3"/>
<evidence type="ECO:0000313" key="1">
    <source>
        <dbReference type="EMBL" id="CAJ24641.1"/>
    </source>
</evidence>
<organism evidence="2">
    <name type="scientific">Xanthomonas euvesicatoria pv. vesicatoria (strain 85-10)</name>
    <name type="common">Xanthomonas campestris pv. vesicatoria</name>
    <dbReference type="NCBI Taxonomy" id="316273"/>
    <lineage>
        <taxon>Bacteria</taxon>
        <taxon>Pseudomonadati</taxon>
        <taxon>Pseudomonadota</taxon>
        <taxon>Gammaproteobacteria</taxon>
        <taxon>Lysobacterales</taxon>
        <taxon>Lysobacteraceae</taxon>
        <taxon>Xanthomonas</taxon>
    </lineage>
</organism>